<organism evidence="2 3">
    <name type="scientific">Rubus argutus</name>
    <name type="common">Southern blackberry</name>
    <dbReference type="NCBI Taxonomy" id="59490"/>
    <lineage>
        <taxon>Eukaryota</taxon>
        <taxon>Viridiplantae</taxon>
        <taxon>Streptophyta</taxon>
        <taxon>Embryophyta</taxon>
        <taxon>Tracheophyta</taxon>
        <taxon>Spermatophyta</taxon>
        <taxon>Magnoliopsida</taxon>
        <taxon>eudicotyledons</taxon>
        <taxon>Gunneridae</taxon>
        <taxon>Pentapetalae</taxon>
        <taxon>rosids</taxon>
        <taxon>fabids</taxon>
        <taxon>Rosales</taxon>
        <taxon>Rosaceae</taxon>
        <taxon>Rosoideae</taxon>
        <taxon>Rosoideae incertae sedis</taxon>
        <taxon>Rubus</taxon>
    </lineage>
</organism>
<dbReference type="Proteomes" id="UP001457282">
    <property type="component" value="Unassembled WGS sequence"/>
</dbReference>
<dbReference type="AlphaFoldDB" id="A0AAW1XV37"/>
<comment type="caution">
    <text evidence="2">The sequence shown here is derived from an EMBL/GenBank/DDBJ whole genome shotgun (WGS) entry which is preliminary data.</text>
</comment>
<evidence type="ECO:0000256" key="1">
    <source>
        <dbReference type="SAM" id="MobiDB-lite"/>
    </source>
</evidence>
<name>A0AAW1XV37_RUBAR</name>
<proteinExistence type="predicted"/>
<sequence>MLSHDVFSLSSTSNLIQDVAVSPPLPCPSLCRCTNPPRPPNPLDPATQVARPVTFPPHPSQRCKPATIKP</sequence>
<gene>
    <name evidence="2" type="ORF">M0R45_016465</name>
</gene>
<evidence type="ECO:0000313" key="2">
    <source>
        <dbReference type="EMBL" id="KAK9939779.1"/>
    </source>
</evidence>
<evidence type="ECO:0000313" key="3">
    <source>
        <dbReference type="Proteomes" id="UP001457282"/>
    </source>
</evidence>
<keyword evidence="3" id="KW-1185">Reference proteome</keyword>
<feature type="region of interest" description="Disordered" evidence="1">
    <location>
        <begin position="36"/>
        <end position="70"/>
    </location>
</feature>
<reference evidence="2 3" key="1">
    <citation type="journal article" date="2023" name="G3 (Bethesda)">
        <title>A chromosome-length genome assembly and annotation of blackberry (Rubus argutus, cv. 'Hillquist').</title>
        <authorList>
            <person name="Bruna T."/>
            <person name="Aryal R."/>
            <person name="Dudchenko O."/>
            <person name="Sargent D.J."/>
            <person name="Mead D."/>
            <person name="Buti M."/>
            <person name="Cavallini A."/>
            <person name="Hytonen T."/>
            <person name="Andres J."/>
            <person name="Pham M."/>
            <person name="Weisz D."/>
            <person name="Mascagni F."/>
            <person name="Usai G."/>
            <person name="Natali L."/>
            <person name="Bassil N."/>
            <person name="Fernandez G.E."/>
            <person name="Lomsadze A."/>
            <person name="Armour M."/>
            <person name="Olukolu B."/>
            <person name="Poorten T."/>
            <person name="Britton C."/>
            <person name="Davik J."/>
            <person name="Ashrafi H."/>
            <person name="Aiden E.L."/>
            <person name="Borodovsky M."/>
            <person name="Worthington M."/>
        </authorList>
    </citation>
    <scope>NUCLEOTIDE SEQUENCE [LARGE SCALE GENOMIC DNA]</scope>
    <source>
        <strain evidence="2">PI 553951</strain>
    </source>
</reference>
<dbReference type="EMBL" id="JBEDUW010000003">
    <property type="protein sequence ID" value="KAK9939779.1"/>
    <property type="molecule type" value="Genomic_DNA"/>
</dbReference>
<accession>A0AAW1XV37</accession>
<protein>
    <submittedName>
        <fullName evidence="2">Uncharacterized protein</fullName>
    </submittedName>
</protein>